<organism evidence="2 3">
    <name type="scientific">Meridianimarinicoccus aquatilis</name>
    <dbReference type="NCBI Taxonomy" id="2552766"/>
    <lineage>
        <taxon>Bacteria</taxon>
        <taxon>Pseudomonadati</taxon>
        <taxon>Pseudomonadota</taxon>
        <taxon>Alphaproteobacteria</taxon>
        <taxon>Rhodobacterales</taxon>
        <taxon>Paracoccaceae</taxon>
        <taxon>Meridianimarinicoccus</taxon>
    </lineage>
</organism>
<dbReference type="EMBL" id="SMZO01000027">
    <property type="protein sequence ID" value="TDL86914.1"/>
    <property type="molecule type" value="Genomic_DNA"/>
</dbReference>
<dbReference type="GO" id="GO:0015385">
    <property type="term" value="F:sodium:proton antiporter activity"/>
    <property type="evidence" value="ECO:0007669"/>
    <property type="project" value="TreeGrafter"/>
</dbReference>
<keyword evidence="3" id="KW-1185">Reference proteome</keyword>
<feature type="transmembrane region" description="Helical" evidence="1">
    <location>
        <begin position="48"/>
        <end position="77"/>
    </location>
</feature>
<reference evidence="2 3" key="1">
    <citation type="submission" date="2019-03" db="EMBL/GenBank/DDBJ databases">
        <title>Rhodobacteraceae bacterium SM1902, a new member of the family Rhodobacteraceae isolated from Yantai.</title>
        <authorList>
            <person name="Sun Y."/>
        </authorList>
    </citation>
    <scope>NUCLEOTIDE SEQUENCE [LARGE SCALE GENOMIC DNA]</scope>
    <source>
        <strain evidence="2 3">SM1902</strain>
    </source>
</reference>
<keyword evidence="1" id="KW-0472">Membrane</keyword>
<dbReference type="Proteomes" id="UP000294562">
    <property type="component" value="Unassembled WGS sequence"/>
</dbReference>
<evidence type="ECO:0000313" key="3">
    <source>
        <dbReference type="Proteomes" id="UP000294562"/>
    </source>
</evidence>
<keyword evidence="1" id="KW-1133">Transmembrane helix</keyword>
<dbReference type="AlphaFoldDB" id="A0A4R6ATQ6"/>
<evidence type="ECO:0000313" key="2">
    <source>
        <dbReference type="EMBL" id="TDL86914.1"/>
    </source>
</evidence>
<feature type="transmembrane region" description="Helical" evidence="1">
    <location>
        <begin position="7"/>
        <end position="28"/>
    </location>
</feature>
<dbReference type="InterPro" id="IPR005133">
    <property type="entry name" value="PhaG_MnhG_YufB"/>
</dbReference>
<dbReference type="Pfam" id="PF03334">
    <property type="entry name" value="PhaG_MnhG_YufB"/>
    <property type="match status" value="1"/>
</dbReference>
<gene>
    <name evidence="2" type="ORF">E2L05_12495</name>
</gene>
<accession>A0A4R6ATQ6</accession>
<evidence type="ECO:0000256" key="1">
    <source>
        <dbReference type="SAM" id="Phobius"/>
    </source>
</evidence>
<comment type="caution">
    <text evidence="2">The sequence shown here is derived from an EMBL/GenBank/DDBJ whole genome shotgun (WGS) entry which is preliminary data.</text>
</comment>
<sequence length="97" mass="9851">MSTVLDILGTAMMTAGTGFLLMAAFAFWRLPDLLSRLHALTKADTAGVALIVCGAACMTSGIAAVLSLVLCGVLVALSGATTGHLIAQASLEDEERA</sequence>
<protein>
    <submittedName>
        <fullName evidence="2">Monovalent cation/H(+) antiporter subunit G</fullName>
    </submittedName>
</protein>
<dbReference type="PANTHER" id="PTHR34703">
    <property type="entry name" value="ANTIPORTER SUBUNIT MNHG2-RELATED"/>
    <property type="match status" value="1"/>
</dbReference>
<dbReference type="RefSeq" id="WP_133343246.1">
    <property type="nucleotide sequence ID" value="NZ_SMZO01000027.1"/>
</dbReference>
<keyword evidence="1" id="KW-0812">Transmembrane</keyword>
<dbReference type="OrthoDB" id="4427992at2"/>
<name>A0A4R6ATQ6_9RHOB</name>
<dbReference type="PANTHER" id="PTHR34703:SF1">
    <property type="entry name" value="ANTIPORTER SUBUNIT MNHG2-RELATED"/>
    <property type="match status" value="1"/>
</dbReference>
<proteinExistence type="predicted"/>